<evidence type="ECO:0000313" key="2">
    <source>
        <dbReference type="Proteomes" id="UP001610432"/>
    </source>
</evidence>
<dbReference type="RefSeq" id="XP_070887468.1">
    <property type="nucleotide sequence ID" value="XM_071034978.1"/>
</dbReference>
<dbReference type="GeneID" id="98150050"/>
<dbReference type="EMBL" id="JBFXLQ010000013">
    <property type="protein sequence ID" value="KAL2868489.1"/>
    <property type="molecule type" value="Genomic_DNA"/>
</dbReference>
<proteinExistence type="predicted"/>
<name>A0ABR4LVB0_9EURO</name>
<accession>A0ABR4LVB0</accession>
<evidence type="ECO:0000313" key="1">
    <source>
        <dbReference type="EMBL" id="KAL2868489.1"/>
    </source>
</evidence>
<comment type="caution">
    <text evidence="1">The sequence shown here is derived from an EMBL/GenBank/DDBJ whole genome shotgun (WGS) entry which is preliminary data.</text>
</comment>
<dbReference type="Proteomes" id="UP001610432">
    <property type="component" value="Unassembled WGS sequence"/>
</dbReference>
<reference evidence="1 2" key="1">
    <citation type="submission" date="2024-07" db="EMBL/GenBank/DDBJ databases">
        <title>Section-level genome sequencing and comparative genomics of Aspergillus sections Usti and Cavernicolus.</title>
        <authorList>
            <consortium name="Lawrence Berkeley National Laboratory"/>
            <person name="Nybo J.L."/>
            <person name="Vesth T.C."/>
            <person name="Theobald S."/>
            <person name="Frisvad J.C."/>
            <person name="Larsen T.O."/>
            <person name="Kjaerboelling I."/>
            <person name="Rothschild-Mancinelli K."/>
            <person name="Lyhne E.K."/>
            <person name="Kogle M.E."/>
            <person name="Barry K."/>
            <person name="Clum A."/>
            <person name="Na H."/>
            <person name="Ledsgaard L."/>
            <person name="Lin J."/>
            <person name="Lipzen A."/>
            <person name="Kuo A."/>
            <person name="Riley R."/>
            <person name="Mondo S."/>
            <person name="Labutti K."/>
            <person name="Haridas S."/>
            <person name="Pangalinan J."/>
            <person name="Salamov A.A."/>
            <person name="Simmons B.A."/>
            <person name="Magnuson J.K."/>
            <person name="Chen J."/>
            <person name="Drula E."/>
            <person name="Henrissat B."/>
            <person name="Wiebenga A."/>
            <person name="Lubbers R.J."/>
            <person name="Gomes A.C."/>
            <person name="Macurrencykelacurrency M.R."/>
            <person name="Stajich J."/>
            <person name="Grigoriev I.V."/>
            <person name="Mortensen U.H."/>
            <person name="De Vries R.P."/>
            <person name="Baker S.E."/>
            <person name="Andersen M.R."/>
        </authorList>
    </citation>
    <scope>NUCLEOTIDE SEQUENCE [LARGE SCALE GENOMIC DNA]</scope>
    <source>
        <strain evidence="1 2">CBS 449.75</strain>
    </source>
</reference>
<sequence length="160" mass="17377">MEERARQRRNGVKKFVTCSECCRNAAGEFQAAAPRGSCKAQPRVLIRCRLGTPESKSPFWDQFMESCFKRSSGAKSVLYPVKCGVRLCGNVTHHRNGLGSPPVETPYQLGFGSWALSHVARCPPSSLLLVPRISSPDVVSCVPSSAKTAVFGHVPSEPES</sequence>
<protein>
    <submittedName>
        <fullName evidence="1">Uncharacterized protein</fullName>
    </submittedName>
</protein>
<gene>
    <name evidence="1" type="ORF">BJX67DRAFT_41490</name>
</gene>
<keyword evidence="2" id="KW-1185">Reference proteome</keyword>
<organism evidence="1 2">
    <name type="scientific">Aspergillus lucknowensis</name>
    <dbReference type="NCBI Taxonomy" id="176173"/>
    <lineage>
        <taxon>Eukaryota</taxon>
        <taxon>Fungi</taxon>
        <taxon>Dikarya</taxon>
        <taxon>Ascomycota</taxon>
        <taxon>Pezizomycotina</taxon>
        <taxon>Eurotiomycetes</taxon>
        <taxon>Eurotiomycetidae</taxon>
        <taxon>Eurotiales</taxon>
        <taxon>Aspergillaceae</taxon>
        <taxon>Aspergillus</taxon>
        <taxon>Aspergillus subgen. Nidulantes</taxon>
    </lineage>
</organism>